<comment type="subcellular location">
    <subcellularLocation>
        <location evidence="1">Endomembrane system</location>
        <topology evidence="1">Multi-pass membrane protein</topology>
    </subcellularLocation>
</comment>
<dbReference type="GO" id="GO:0016020">
    <property type="term" value="C:membrane"/>
    <property type="evidence" value="ECO:0007669"/>
    <property type="project" value="InterPro"/>
</dbReference>
<dbReference type="EMBL" id="LIAE01006329">
    <property type="protein sequence ID" value="PAV91274.1"/>
    <property type="molecule type" value="Genomic_DNA"/>
</dbReference>
<dbReference type="OrthoDB" id="5965864at2759"/>
<evidence type="ECO:0000313" key="9">
    <source>
        <dbReference type="Proteomes" id="UP000218231"/>
    </source>
</evidence>
<dbReference type="Gene3D" id="1.20.1250.20">
    <property type="entry name" value="MFS general substrate transporter like domains"/>
    <property type="match status" value="1"/>
</dbReference>
<accession>A0A2A2LYG5</accession>
<dbReference type="SUPFAM" id="SSF103473">
    <property type="entry name" value="MFS general substrate transporter"/>
    <property type="match status" value="1"/>
</dbReference>
<keyword evidence="3" id="KW-0813">Transport</keyword>
<evidence type="ECO:0000256" key="5">
    <source>
        <dbReference type="ARBA" id="ARBA00022989"/>
    </source>
</evidence>
<feature type="transmembrane region" description="Helical" evidence="7">
    <location>
        <begin position="242"/>
        <end position="262"/>
    </location>
</feature>
<dbReference type="PANTHER" id="PTHR10981:SF0">
    <property type="entry name" value="BATTENIN"/>
    <property type="match status" value="1"/>
</dbReference>
<feature type="transmembrane region" description="Helical" evidence="7">
    <location>
        <begin position="216"/>
        <end position="235"/>
    </location>
</feature>
<name>A0A2A2LYG5_9BILA</name>
<comment type="caution">
    <text evidence="8">The sequence shown here is derived from an EMBL/GenBank/DDBJ whole genome shotgun (WGS) entry which is preliminary data.</text>
</comment>
<protein>
    <recommendedName>
        <fullName evidence="10">Battenin</fullName>
    </recommendedName>
</protein>
<dbReference type="PANTHER" id="PTHR10981">
    <property type="entry name" value="BATTENIN"/>
    <property type="match status" value="1"/>
</dbReference>
<keyword evidence="4 7" id="KW-0812">Transmembrane</keyword>
<keyword evidence="5 7" id="KW-1133">Transmembrane helix</keyword>
<evidence type="ECO:0000256" key="1">
    <source>
        <dbReference type="ARBA" id="ARBA00004127"/>
    </source>
</evidence>
<evidence type="ECO:0000256" key="6">
    <source>
        <dbReference type="ARBA" id="ARBA00023136"/>
    </source>
</evidence>
<evidence type="ECO:0000256" key="4">
    <source>
        <dbReference type="ARBA" id="ARBA00022692"/>
    </source>
</evidence>
<comment type="similarity">
    <text evidence="2">Belongs to the battenin family.</text>
</comment>
<dbReference type="AlphaFoldDB" id="A0A2A2LYG5"/>
<dbReference type="GO" id="GO:0051453">
    <property type="term" value="P:regulation of intracellular pH"/>
    <property type="evidence" value="ECO:0007669"/>
    <property type="project" value="TreeGrafter"/>
</dbReference>
<feature type="transmembrane region" description="Helical" evidence="7">
    <location>
        <begin position="282"/>
        <end position="301"/>
    </location>
</feature>
<dbReference type="InterPro" id="IPR036259">
    <property type="entry name" value="MFS_trans_sf"/>
</dbReference>
<dbReference type="Proteomes" id="UP000218231">
    <property type="component" value="Unassembled WGS sequence"/>
</dbReference>
<evidence type="ECO:0000256" key="3">
    <source>
        <dbReference type="ARBA" id="ARBA00022448"/>
    </source>
</evidence>
<evidence type="ECO:0008006" key="10">
    <source>
        <dbReference type="Google" id="ProtNLM"/>
    </source>
</evidence>
<dbReference type="InterPro" id="IPR003492">
    <property type="entry name" value="Battenin_disease_Cln3"/>
</dbReference>
<evidence type="ECO:0000256" key="7">
    <source>
        <dbReference type="SAM" id="Phobius"/>
    </source>
</evidence>
<feature type="transmembrane region" description="Helical" evidence="7">
    <location>
        <begin position="51"/>
        <end position="74"/>
    </location>
</feature>
<proteinExistence type="inferred from homology"/>
<keyword evidence="9" id="KW-1185">Reference proteome</keyword>
<evidence type="ECO:0000256" key="2">
    <source>
        <dbReference type="ARBA" id="ARBA00007467"/>
    </source>
</evidence>
<organism evidence="8 9">
    <name type="scientific">Diploscapter pachys</name>
    <dbReference type="NCBI Taxonomy" id="2018661"/>
    <lineage>
        <taxon>Eukaryota</taxon>
        <taxon>Metazoa</taxon>
        <taxon>Ecdysozoa</taxon>
        <taxon>Nematoda</taxon>
        <taxon>Chromadorea</taxon>
        <taxon>Rhabditida</taxon>
        <taxon>Rhabditina</taxon>
        <taxon>Rhabditomorpha</taxon>
        <taxon>Rhabditoidea</taxon>
        <taxon>Rhabditidae</taxon>
        <taxon>Diploscapter</taxon>
    </lineage>
</organism>
<dbReference type="GO" id="GO:0012505">
    <property type="term" value="C:endomembrane system"/>
    <property type="evidence" value="ECO:0007669"/>
    <property type="project" value="UniProtKB-SubCell"/>
</dbReference>
<reference evidence="8 9" key="1">
    <citation type="journal article" date="2017" name="Curr. Biol.">
        <title>Genome architecture and evolution of a unichromosomal asexual nematode.</title>
        <authorList>
            <person name="Fradin H."/>
            <person name="Zegar C."/>
            <person name="Gutwein M."/>
            <person name="Lucas J."/>
            <person name="Kovtun M."/>
            <person name="Corcoran D."/>
            <person name="Baugh L.R."/>
            <person name="Kiontke K."/>
            <person name="Gunsalus K."/>
            <person name="Fitch D.H."/>
            <person name="Piano F."/>
        </authorList>
    </citation>
    <scope>NUCLEOTIDE SEQUENCE [LARGE SCALE GENOMIC DNA]</scope>
    <source>
        <strain evidence="8">PF1309</strain>
    </source>
</reference>
<dbReference type="GO" id="GO:0005773">
    <property type="term" value="C:vacuole"/>
    <property type="evidence" value="ECO:0007669"/>
    <property type="project" value="UniProtKB-ARBA"/>
</dbReference>
<evidence type="ECO:0000313" key="8">
    <source>
        <dbReference type="EMBL" id="PAV91274.1"/>
    </source>
</evidence>
<gene>
    <name evidence="8" type="ORF">WR25_09211</name>
</gene>
<keyword evidence="6 7" id="KW-0472">Membrane</keyword>
<sequence length="312" mass="34864">MLTAAQDILAKSKDTLHNDNRLNSSAITDFDDDHCIEDISQRKCFEQSAGVLLICNILPSLIAKLIAPFTFGIVSYGDTVASWSSGTGLEGVVSSLFYSILTDTHIVGMSPSWVIITTLFVPILSIVTFHFLLIRKVPKAAKRMSIKKSLSNMSEKKEPISKFKTFVGLLKFIMIFVILYFAQYFVNQGLLEITIYDCAHSFGKGPYAQYRWYQNFYQVLLAIAFVVNTMFVFIPHFAIASFLVLLEGIIGGIAYVNVYSYVHKNTPEHVREFALSVVSPARTLGVVLAAFAAIPAHNLICDYTTPKILWLF</sequence>
<feature type="transmembrane region" description="Helical" evidence="7">
    <location>
        <begin position="166"/>
        <end position="186"/>
    </location>
</feature>
<feature type="transmembrane region" description="Helical" evidence="7">
    <location>
        <begin position="113"/>
        <end position="134"/>
    </location>
</feature>
<dbReference type="Pfam" id="PF02487">
    <property type="entry name" value="CLN3"/>
    <property type="match status" value="2"/>
</dbReference>